<comment type="caution">
    <text evidence="1">The sequence shown here is derived from an EMBL/GenBank/DDBJ whole genome shotgun (WGS) entry which is preliminary data.</text>
</comment>
<name>A0A939ITD1_9ALTE</name>
<keyword evidence="2" id="KW-1185">Reference proteome</keyword>
<evidence type="ECO:0000313" key="1">
    <source>
        <dbReference type="EMBL" id="MBN7827341.1"/>
    </source>
</evidence>
<dbReference type="AlphaFoldDB" id="A0A939ITD1"/>
<sequence>MSYKFNWGLMLENRYSSAIFALSIMTIISYGEKDATASRRAGVFGLVQLIANIEQRQVDQYGQDDRIAWCRGEAKAQPGS</sequence>
<dbReference type="EMBL" id="JAFKCV010000017">
    <property type="protein sequence ID" value="MBN7827341.1"/>
    <property type="molecule type" value="Genomic_DNA"/>
</dbReference>
<proteinExistence type="predicted"/>
<organism evidence="1 2">
    <name type="scientific">Bowmanella dokdonensis</name>
    <dbReference type="NCBI Taxonomy" id="751969"/>
    <lineage>
        <taxon>Bacteria</taxon>
        <taxon>Pseudomonadati</taxon>
        <taxon>Pseudomonadota</taxon>
        <taxon>Gammaproteobacteria</taxon>
        <taxon>Alteromonadales</taxon>
        <taxon>Alteromonadaceae</taxon>
        <taxon>Bowmanella</taxon>
    </lineage>
</organism>
<dbReference type="Proteomes" id="UP000664654">
    <property type="component" value="Unassembled WGS sequence"/>
</dbReference>
<protein>
    <submittedName>
        <fullName evidence="1">Uncharacterized protein</fullName>
    </submittedName>
</protein>
<evidence type="ECO:0000313" key="2">
    <source>
        <dbReference type="Proteomes" id="UP000664654"/>
    </source>
</evidence>
<gene>
    <name evidence="1" type="ORF">J0A66_19075</name>
</gene>
<dbReference type="RefSeq" id="WP_206575453.1">
    <property type="nucleotide sequence ID" value="NZ_JAFKCV010000017.1"/>
</dbReference>
<reference evidence="1" key="1">
    <citation type="submission" date="2021-03" db="EMBL/GenBank/DDBJ databases">
        <title>novel species isolated from a fishpond in China.</title>
        <authorList>
            <person name="Lu H."/>
            <person name="Cai Z."/>
        </authorList>
    </citation>
    <scope>NUCLEOTIDE SEQUENCE</scope>
    <source>
        <strain evidence="1">JCM 30855</strain>
    </source>
</reference>
<accession>A0A939ITD1</accession>